<feature type="coiled-coil region" evidence="4">
    <location>
        <begin position="39"/>
        <end position="73"/>
    </location>
</feature>
<dbReference type="CDD" id="cd00082">
    <property type="entry name" value="HisKA"/>
    <property type="match status" value="1"/>
</dbReference>
<proteinExistence type="predicted"/>
<evidence type="ECO:0000256" key="5">
    <source>
        <dbReference type="SAM" id="Phobius"/>
    </source>
</evidence>
<comment type="subcellular location">
    <subcellularLocation>
        <location evidence="2">Cell membrane</location>
    </subcellularLocation>
</comment>
<evidence type="ECO:0000259" key="6">
    <source>
        <dbReference type="Pfam" id="PF00512"/>
    </source>
</evidence>
<reference evidence="7" key="1">
    <citation type="submission" date="2020-08" db="EMBL/GenBank/DDBJ databases">
        <authorList>
            <person name="Cejkova D."/>
            <person name="Kubasova T."/>
            <person name="Jahodarova E."/>
            <person name="Rychlik I."/>
        </authorList>
    </citation>
    <scope>NUCLEOTIDE SEQUENCE</scope>
    <source>
        <strain evidence="7">An836</strain>
    </source>
</reference>
<reference evidence="7" key="2">
    <citation type="journal article" date="2021" name="Sci. Rep.">
        <title>The distribution of antibiotic resistance genes in chicken gut microbiota commensals.</title>
        <authorList>
            <person name="Juricova H."/>
            <person name="Matiasovicova J."/>
            <person name="Kubasova T."/>
            <person name="Cejkova D."/>
            <person name="Rychlik I."/>
        </authorList>
    </citation>
    <scope>NUCLEOTIDE SEQUENCE</scope>
    <source>
        <strain evidence="7">An836</strain>
    </source>
</reference>
<dbReference type="GO" id="GO:0000155">
    <property type="term" value="F:phosphorelay sensor kinase activity"/>
    <property type="evidence" value="ECO:0007669"/>
    <property type="project" value="InterPro"/>
</dbReference>
<keyword evidence="5" id="KW-1133">Transmembrane helix</keyword>
<dbReference type="InterPro" id="IPR036097">
    <property type="entry name" value="HisK_dim/P_sf"/>
</dbReference>
<evidence type="ECO:0000313" key="8">
    <source>
        <dbReference type="Proteomes" id="UP000718821"/>
    </source>
</evidence>
<dbReference type="Gene3D" id="1.10.287.130">
    <property type="match status" value="1"/>
</dbReference>
<dbReference type="Proteomes" id="UP000718821">
    <property type="component" value="Unassembled WGS sequence"/>
</dbReference>
<keyword evidence="4" id="KW-0175">Coiled coil</keyword>
<dbReference type="EC" id="2.7.13.3" evidence="3"/>
<dbReference type="InterPro" id="IPR003661">
    <property type="entry name" value="HisK_dim/P_dom"/>
</dbReference>
<evidence type="ECO:0000256" key="4">
    <source>
        <dbReference type="SAM" id="Coils"/>
    </source>
</evidence>
<keyword evidence="5" id="KW-0472">Membrane</keyword>
<feature type="non-terminal residue" evidence="7">
    <location>
        <position position="135"/>
    </location>
</feature>
<feature type="domain" description="Signal transduction histidine kinase dimerisation/phosphoacceptor" evidence="6">
    <location>
        <begin position="84"/>
        <end position="133"/>
    </location>
</feature>
<comment type="caution">
    <text evidence="7">The sequence shown here is derived from an EMBL/GenBank/DDBJ whole genome shotgun (WGS) entry which is preliminary data.</text>
</comment>
<protein>
    <recommendedName>
        <fullName evidence="3">histidine kinase</fullName>
        <ecNumber evidence="3">2.7.13.3</ecNumber>
    </recommendedName>
</protein>
<accession>A0A938WZY3</accession>
<name>A0A938WZY3_9BIFI</name>
<evidence type="ECO:0000313" key="7">
    <source>
        <dbReference type="EMBL" id="MBM6700665.1"/>
    </source>
</evidence>
<sequence length="135" mass="15605">MEKYGYEARDGGAYREVRRYLFLAGGLLVGGMTAACLAALLALRAQRRAEEERERLEEKLGELRLREEGTRERLIREEQETKSLVTDISHQLKTPIAALRMSLELKETTELTEEEKREFSGRELQEVAKLEELLH</sequence>
<gene>
    <name evidence="7" type="ORF">H7U32_10330</name>
</gene>
<dbReference type="Pfam" id="PF00512">
    <property type="entry name" value="HisKA"/>
    <property type="match status" value="1"/>
</dbReference>
<comment type="catalytic activity">
    <reaction evidence="1">
        <text>ATP + protein L-histidine = ADP + protein N-phospho-L-histidine.</text>
        <dbReference type="EC" id="2.7.13.3"/>
    </reaction>
</comment>
<keyword evidence="5" id="KW-0812">Transmembrane</keyword>
<dbReference type="RefSeq" id="WP_323804628.1">
    <property type="nucleotide sequence ID" value="NZ_JACLYU010000246.1"/>
</dbReference>
<feature type="transmembrane region" description="Helical" evidence="5">
    <location>
        <begin position="20"/>
        <end position="43"/>
    </location>
</feature>
<keyword evidence="8" id="KW-1185">Reference proteome</keyword>
<dbReference type="AlphaFoldDB" id="A0A938WZY3"/>
<dbReference type="GO" id="GO:0005886">
    <property type="term" value="C:plasma membrane"/>
    <property type="evidence" value="ECO:0007669"/>
    <property type="project" value="UniProtKB-SubCell"/>
</dbReference>
<evidence type="ECO:0000256" key="3">
    <source>
        <dbReference type="ARBA" id="ARBA00012438"/>
    </source>
</evidence>
<evidence type="ECO:0000256" key="1">
    <source>
        <dbReference type="ARBA" id="ARBA00000085"/>
    </source>
</evidence>
<dbReference type="EMBL" id="JACLYU010000246">
    <property type="protein sequence ID" value="MBM6700665.1"/>
    <property type="molecule type" value="Genomic_DNA"/>
</dbReference>
<evidence type="ECO:0000256" key="2">
    <source>
        <dbReference type="ARBA" id="ARBA00004236"/>
    </source>
</evidence>
<organism evidence="7 8">
    <name type="scientific">Bifidobacterium pullorum subsp. saeculare</name>
    <dbReference type="NCBI Taxonomy" id="78257"/>
    <lineage>
        <taxon>Bacteria</taxon>
        <taxon>Bacillati</taxon>
        <taxon>Actinomycetota</taxon>
        <taxon>Actinomycetes</taxon>
        <taxon>Bifidobacteriales</taxon>
        <taxon>Bifidobacteriaceae</taxon>
        <taxon>Bifidobacterium</taxon>
    </lineage>
</organism>
<dbReference type="SUPFAM" id="SSF47384">
    <property type="entry name" value="Homodimeric domain of signal transducing histidine kinase"/>
    <property type="match status" value="1"/>
</dbReference>